<dbReference type="STRING" id="1590841.A0A2R6P4R0"/>
<evidence type="ECO:0000256" key="8">
    <source>
        <dbReference type="SAM" id="Phobius"/>
    </source>
</evidence>
<feature type="transmembrane region" description="Helical" evidence="8">
    <location>
        <begin position="294"/>
        <end position="315"/>
    </location>
</feature>
<evidence type="ECO:0000256" key="4">
    <source>
        <dbReference type="ARBA" id="ARBA00022692"/>
    </source>
</evidence>
<keyword evidence="5 8" id="KW-1133">Transmembrane helix</keyword>
<dbReference type="AlphaFoldDB" id="A0A2R6P4R0"/>
<feature type="transmembrane region" description="Helical" evidence="8">
    <location>
        <begin position="399"/>
        <end position="418"/>
    </location>
</feature>
<feature type="transmembrane region" description="Helical" evidence="8">
    <location>
        <begin position="214"/>
        <end position="234"/>
    </location>
</feature>
<feature type="region of interest" description="Disordered" evidence="7">
    <location>
        <begin position="51"/>
        <end position="72"/>
    </location>
</feature>
<evidence type="ECO:0000313" key="10">
    <source>
        <dbReference type="EMBL" id="PSR85256.1"/>
    </source>
</evidence>
<dbReference type="Pfam" id="PF00892">
    <property type="entry name" value="EamA"/>
    <property type="match status" value="2"/>
</dbReference>
<evidence type="ECO:0000256" key="1">
    <source>
        <dbReference type="ARBA" id="ARBA00004651"/>
    </source>
</evidence>
<feature type="domain" description="EamA" evidence="9">
    <location>
        <begin position="264"/>
        <end position="413"/>
    </location>
</feature>
<dbReference type="InParanoid" id="A0A2R6P4R0"/>
<evidence type="ECO:0000256" key="5">
    <source>
        <dbReference type="ARBA" id="ARBA00022989"/>
    </source>
</evidence>
<keyword evidence="6 8" id="KW-0472">Membrane</keyword>
<sequence length="466" mass="51033">MASPSPWSWPWRTMNDSAIKFSIFPYPSFNSSIIFAIHKRHISRSRFALDPSSSSSCSSSSRSVCSSSHNVRKRVKKSVNPEQFGDNLKSKVSVNRAHSLKGTDLSLNSLFGKRSLWRRILFASRKVRSIILLNVITVVYASNIPVVKEVEATTDPAVFSVVRFAMSAIPFIPFVLREQGNSQTRNAGVELGFWVSLGYLMQALGLLTSDAGRASFMSTFTVVVVPLLDGMLGAIIPARTWFGALTSVVGVAMLESSGSPPSVGDLLNFLSAVFFGIHMVRTEHISRSTDKENFLPLLGYEVCVVAISSTLWYVLGGWFSGTQESSPSSWTWTLFWDWMVAFPWIPALYTGMLSTGLCLWVEFAAMRDVSATETAIIYGLEPVWGAGFAWFLLGERWGMTGWIGAALVLGGSLTVQIFGSSSSSLPREGEDSQQGDHLLVTEEQSGFSASPIVVNSRKDVPDGLKK</sequence>
<feature type="transmembrane region" description="Helical" evidence="8">
    <location>
        <begin position="375"/>
        <end position="393"/>
    </location>
</feature>
<evidence type="ECO:0000256" key="3">
    <source>
        <dbReference type="ARBA" id="ARBA00022475"/>
    </source>
</evidence>
<comment type="subcellular location">
    <subcellularLocation>
        <location evidence="1">Cell membrane</location>
        <topology evidence="1">Multi-pass membrane protein</topology>
    </subcellularLocation>
</comment>
<feature type="transmembrane region" description="Helical" evidence="8">
    <location>
        <begin position="157"/>
        <end position="176"/>
    </location>
</feature>
<dbReference type="SUPFAM" id="SSF103481">
    <property type="entry name" value="Multidrug resistance efflux transporter EmrE"/>
    <property type="match status" value="1"/>
</dbReference>
<comment type="similarity">
    <text evidence="2">Belongs to the drug/metabolite transporter (DMT) superfamily. Plant drug/metabolite exporter (P-DME) (TC 2.A.7.4) family.</text>
</comment>
<dbReference type="OrthoDB" id="2017960at2759"/>
<dbReference type="PANTHER" id="PTHR42920:SF26">
    <property type="entry name" value="OS03G0707200 PROTEIN"/>
    <property type="match status" value="1"/>
</dbReference>
<proteinExistence type="inferred from homology"/>
<dbReference type="EMBL" id="NKQK01000029">
    <property type="protein sequence ID" value="PSR85256.1"/>
    <property type="molecule type" value="Genomic_DNA"/>
</dbReference>
<feature type="compositionally biased region" description="Low complexity" evidence="7">
    <location>
        <begin position="52"/>
        <end position="68"/>
    </location>
</feature>
<dbReference type="InterPro" id="IPR051258">
    <property type="entry name" value="Diverse_Substrate_Transporter"/>
</dbReference>
<evidence type="ECO:0000313" key="11">
    <source>
        <dbReference type="Proteomes" id="UP000241394"/>
    </source>
</evidence>
<dbReference type="GO" id="GO:0005886">
    <property type="term" value="C:plasma membrane"/>
    <property type="evidence" value="ECO:0007669"/>
    <property type="project" value="UniProtKB-SubCell"/>
</dbReference>
<evidence type="ECO:0000256" key="7">
    <source>
        <dbReference type="SAM" id="MobiDB-lite"/>
    </source>
</evidence>
<keyword evidence="4 8" id="KW-0812">Transmembrane</keyword>
<dbReference type="Proteomes" id="UP000241394">
    <property type="component" value="Chromosome LG29"/>
</dbReference>
<dbReference type="InterPro" id="IPR000620">
    <property type="entry name" value="EamA_dom"/>
</dbReference>
<keyword evidence="3" id="KW-1003">Cell membrane</keyword>
<accession>A0A2R6P4R0</accession>
<protein>
    <submittedName>
        <fullName evidence="10">Drug/metabolite transporter protein</fullName>
    </submittedName>
</protein>
<evidence type="ECO:0000256" key="6">
    <source>
        <dbReference type="ARBA" id="ARBA00023136"/>
    </source>
</evidence>
<feature type="transmembrane region" description="Helical" evidence="8">
    <location>
        <begin position="335"/>
        <end position="363"/>
    </location>
</feature>
<dbReference type="OMA" id="WFLFKDS"/>
<feature type="transmembrane region" description="Helical" evidence="8">
    <location>
        <begin position="18"/>
        <end position="37"/>
    </location>
</feature>
<dbReference type="Gramene" id="PSR85256">
    <property type="protein sequence ID" value="PSR85256"/>
    <property type="gene ID" value="CEY00_Acc33242"/>
</dbReference>
<dbReference type="InterPro" id="IPR037185">
    <property type="entry name" value="EmrE-like"/>
</dbReference>
<dbReference type="PANTHER" id="PTHR42920">
    <property type="entry name" value="OS03G0707200 PROTEIN-RELATED"/>
    <property type="match status" value="1"/>
</dbReference>
<gene>
    <name evidence="10" type="ORF">CEY00_Acc33242</name>
</gene>
<keyword evidence="11" id="KW-1185">Reference proteome</keyword>
<evidence type="ECO:0000259" key="9">
    <source>
        <dbReference type="Pfam" id="PF00892"/>
    </source>
</evidence>
<feature type="transmembrane region" description="Helical" evidence="8">
    <location>
        <begin position="188"/>
        <end position="208"/>
    </location>
</feature>
<comment type="caution">
    <text evidence="10">The sequence shown here is derived from an EMBL/GenBank/DDBJ whole genome shotgun (WGS) entry which is preliminary data.</text>
</comment>
<reference evidence="10 11" key="1">
    <citation type="submission" date="2017-07" db="EMBL/GenBank/DDBJ databases">
        <title>An improved, manually edited Actinidia chinensis var. chinensis (kiwifruit) genome highlights the challenges associated with draft genomes and gene prediction in plants.</title>
        <authorList>
            <person name="Pilkington S."/>
            <person name="Crowhurst R."/>
            <person name="Hilario E."/>
            <person name="Nardozza S."/>
            <person name="Fraser L."/>
            <person name="Peng Y."/>
            <person name="Gunaseelan K."/>
            <person name="Simpson R."/>
            <person name="Tahir J."/>
            <person name="Deroles S."/>
            <person name="Templeton K."/>
            <person name="Luo Z."/>
            <person name="Davy M."/>
            <person name="Cheng C."/>
            <person name="Mcneilage M."/>
            <person name="Scaglione D."/>
            <person name="Liu Y."/>
            <person name="Zhang Q."/>
            <person name="Datson P."/>
            <person name="De Silva N."/>
            <person name="Gardiner S."/>
            <person name="Bassett H."/>
            <person name="Chagne D."/>
            <person name="Mccallum J."/>
            <person name="Dzierzon H."/>
            <person name="Deng C."/>
            <person name="Wang Y.-Y."/>
            <person name="Barron N."/>
            <person name="Manako K."/>
            <person name="Bowen J."/>
            <person name="Foster T."/>
            <person name="Erridge Z."/>
            <person name="Tiffin H."/>
            <person name="Waite C."/>
            <person name="Davies K."/>
            <person name="Grierson E."/>
            <person name="Laing W."/>
            <person name="Kirk R."/>
            <person name="Chen X."/>
            <person name="Wood M."/>
            <person name="Montefiori M."/>
            <person name="Brummell D."/>
            <person name="Schwinn K."/>
            <person name="Catanach A."/>
            <person name="Fullerton C."/>
            <person name="Li D."/>
            <person name="Meiyalaghan S."/>
            <person name="Nieuwenhuizen N."/>
            <person name="Read N."/>
            <person name="Prakash R."/>
            <person name="Hunter D."/>
            <person name="Zhang H."/>
            <person name="Mckenzie M."/>
            <person name="Knabel M."/>
            <person name="Harris A."/>
            <person name="Allan A."/>
            <person name="Chen A."/>
            <person name="Janssen B."/>
            <person name="Plunkett B."/>
            <person name="Dwamena C."/>
            <person name="Voogd C."/>
            <person name="Leif D."/>
            <person name="Lafferty D."/>
            <person name="Souleyre E."/>
            <person name="Varkonyi-Gasic E."/>
            <person name="Gambi F."/>
            <person name="Hanley J."/>
            <person name="Yao J.-L."/>
            <person name="Cheung J."/>
            <person name="David K."/>
            <person name="Warren B."/>
            <person name="Marsh K."/>
            <person name="Snowden K."/>
            <person name="Lin-Wang K."/>
            <person name="Brian L."/>
            <person name="Martinez-Sanchez M."/>
            <person name="Wang M."/>
            <person name="Ileperuma N."/>
            <person name="Macnee N."/>
            <person name="Campin R."/>
            <person name="Mcatee P."/>
            <person name="Drummond R."/>
            <person name="Espley R."/>
            <person name="Ireland H."/>
            <person name="Wu R."/>
            <person name="Atkinson R."/>
            <person name="Karunairetnam S."/>
            <person name="Bulley S."/>
            <person name="Chunkath S."/>
            <person name="Hanley Z."/>
            <person name="Storey R."/>
            <person name="Thrimawithana A."/>
            <person name="Thomson S."/>
            <person name="David C."/>
            <person name="Testolin R."/>
        </authorList>
    </citation>
    <scope>NUCLEOTIDE SEQUENCE [LARGE SCALE GENOMIC DNA]</scope>
    <source>
        <strain evidence="11">cv. Red5</strain>
        <tissue evidence="10">Young leaf</tissue>
    </source>
</reference>
<feature type="transmembrane region" description="Helical" evidence="8">
    <location>
        <begin position="127"/>
        <end position="145"/>
    </location>
</feature>
<feature type="domain" description="EamA" evidence="9">
    <location>
        <begin position="130"/>
        <end position="254"/>
    </location>
</feature>
<name>A0A2R6P4R0_ACTCC</name>
<organism evidence="10 11">
    <name type="scientific">Actinidia chinensis var. chinensis</name>
    <name type="common">Chinese soft-hair kiwi</name>
    <dbReference type="NCBI Taxonomy" id="1590841"/>
    <lineage>
        <taxon>Eukaryota</taxon>
        <taxon>Viridiplantae</taxon>
        <taxon>Streptophyta</taxon>
        <taxon>Embryophyta</taxon>
        <taxon>Tracheophyta</taxon>
        <taxon>Spermatophyta</taxon>
        <taxon>Magnoliopsida</taxon>
        <taxon>eudicotyledons</taxon>
        <taxon>Gunneridae</taxon>
        <taxon>Pentapetalae</taxon>
        <taxon>asterids</taxon>
        <taxon>Ericales</taxon>
        <taxon>Actinidiaceae</taxon>
        <taxon>Actinidia</taxon>
    </lineage>
</organism>
<reference evidence="11" key="2">
    <citation type="journal article" date="2018" name="BMC Genomics">
        <title>A manually annotated Actinidia chinensis var. chinensis (kiwifruit) genome highlights the challenges associated with draft genomes and gene prediction in plants.</title>
        <authorList>
            <person name="Pilkington S.M."/>
            <person name="Crowhurst R."/>
            <person name="Hilario E."/>
            <person name="Nardozza S."/>
            <person name="Fraser L."/>
            <person name="Peng Y."/>
            <person name="Gunaseelan K."/>
            <person name="Simpson R."/>
            <person name="Tahir J."/>
            <person name="Deroles S.C."/>
            <person name="Templeton K."/>
            <person name="Luo Z."/>
            <person name="Davy M."/>
            <person name="Cheng C."/>
            <person name="McNeilage M."/>
            <person name="Scaglione D."/>
            <person name="Liu Y."/>
            <person name="Zhang Q."/>
            <person name="Datson P."/>
            <person name="De Silva N."/>
            <person name="Gardiner S.E."/>
            <person name="Bassett H."/>
            <person name="Chagne D."/>
            <person name="McCallum J."/>
            <person name="Dzierzon H."/>
            <person name="Deng C."/>
            <person name="Wang Y.Y."/>
            <person name="Barron L."/>
            <person name="Manako K."/>
            <person name="Bowen J."/>
            <person name="Foster T.M."/>
            <person name="Erridge Z.A."/>
            <person name="Tiffin H."/>
            <person name="Waite C.N."/>
            <person name="Davies K.M."/>
            <person name="Grierson E.P."/>
            <person name="Laing W.A."/>
            <person name="Kirk R."/>
            <person name="Chen X."/>
            <person name="Wood M."/>
            <person name="Montefiori M."/>
            <person name="Brummell D.A."/>
            <person name="Schwinn K.E."/>
            <person name="Catanach A."/>
            <person name="Fullerton C."/>
            <person name="Li D."/>
            <person name="Meiyalaghan S."/>
            <person name="Nieuwenhuizen N."/>
            <person name="Read N."/>
            <person name="Prakash R."/>
            <person name="Hunter D."/>
            <person name="Zhang H."/>
            <person name="McKenzie M."/>
            <person name="Knabel M."/>
            <person name="Harris A."/>
            <person name="Allan A.C."/>
            <person name="Gleave A."/>
            <person name="Chen A."/>
            <person name="Janssen B.J."/>
            <person name="Plunkett B."/>
            <person name="Ampomah-Dwamena C."/>
            <person name="Voogd C."/>
            <person name="Leif D."/>
            <person name="Lafferty D."/>
            <person name="Souleyre E.J.F."/>
            <person name="Varkonyi-Gasic E."/>
            <person name="Gambi F."/>
            <person name="Hanley J."/>
            <person name="Yao J.L."/>
            <person name="Cheung J."/>
            <person name="David K.M."/>
            <person name="Warren B."/>
            <person name="Marsh K."/>
            <person name="Snowden K.C."/>
            <person name="Lin-Wang K."/>
            <person name="Brian L."/>
            <person name="Martinez-Sanchez M."/>
            <person name="Wang M."/>
            <person name="Ileperuma N."/>
            <person name="Macnee N."/>
            <person name="Campin R."/>
            <person name="McAtee P."/>
            <person name="Drummond R.S.M."/>
            <person name="Espley R.V."/>
            <person name="Ireland H.S."/>
            <person name="Wu R."/>
            <person name="Atkinson R.G."/>
            <person name="Karunairetnam S."/>
            <person name="Bulley S."/>
            <person name="Chunkath S."/>
            <person name="Hanley Z."/>
            <person name="Storey R."/>
            <person name="Thrimawithana A.H."/>
            <person name="Thomson S."/>
            <person name="David C."/>
            <person name="Testolin R."/>
            <person name="Huang H."/>
            <person name="Hellens R.P."/>
            <person name="Schaffer R.J."/>
        </authorList>
    </citation>
    <scope>NUCLEOTIDE SEQUENCE [LARGE SCALE GENOMIC DNA]</scope>
    <source>
        <strain evidence="11">cv. Red5</strain>
    </source>
</reference>
<evidence type="ECO:0000256" key="2">
    <source>
        <dbReference type="ARBA" id="ARBA00007635"/>
    </source>
</evidence>